<dbReference type="EMBL" id="BMFN01000003">
    <property type="protein sequence ID" value="GGF77454.1"/>
    <property type="molecule type" value="Genomic_DNA"/>
</dbReference>
<gene>
    <name evidence="1" type="ORF">GCM10011375_35670</name>
</gene>
<evidence type="ECO:0000313" key="1">
    <source>
        <dbReference type="EMBL" id="GGF77454.1"/>
    </source>
</evidence>
<evidence type="ECO:0000313" key="2">
    <source>
        <dbReference type="Proteomes" id="UP000605392"/>
    </source>
</evidence>
<accession>A0ACB5PW06</accession>
<comment type="caution">
    <text evidence="1">The sequence shown here is derived from an EMBL/GenBank/DDBJ whole genome shotgun (WGS) entry which is preliminary data.</text>
</comment>
<name>A0ACB5PW06_9BACT</name>
<proteinExistence type="predicted"/>
<organism evidence="1 2">
    <name type="scientific">Hymenobacter qilianensis</name>
    <dbReference type="NCBI Taxonomy" id="1385715"/>
    <lineage>
        <taxon>Bacteria</taxon>
        <taxon>Pseudomonadati</taxon>
        <taxon>Bacteroidota</taxon>
        <taxon>Cytophagia</taxon>
        <taxon>Cytophagales</taxon>
        <taxon>Hymenobacteraceae</taxon>
        <taxon>Hymenobacter</taxon>
    </lineage>
</organism>
<sequence>MMFKPLQNGADLPITINLDQVVAFRQTEAVPGLIDVAIIMTRPEADITMKGIPQEKVENLIRDILDRDGEIKPKPKHINSTFYKADERWEPGEQYN</sequence>
<keyword evidence="2" id="KW-1185">Reference proteome</keyword>
<protein>
    <submittedName>
        <fullName evidence="1">Uncharacterized protein</fullName>
    </submittedName>
</protein>
<reference evidence="1 2" key="1">
    <citation type="journal article" date="2019" name="Int. J. Syst. Evol. Microbiol.">
        <title>The Global Catalogue of Microorganisms (GCM) 10K type strain sequencing project: providing services to taxonomists for standard genome sequencing and annotation.</title>
        <authorList>
            <consortium name="The Broad Institute Genomics Platform"/>
            <consortium name="The Broad Institute Genome Sequencing Center for Infectious Disease"/>
            <person name="Wu L."/>
            <person name="Ma J."/>
        </authorList>
    </citation>
    <scope>NUCLEOTIDE SEQUENCE [LARGE SCALE GENOMIC DNA]</scope>
    <source>
        <strain evidence="1 2">CGMCC 1.12720</strain>
    </source>
</reference>
<dbReference type="Proteomes" id="UP000605392">
    <property type="component" value="Unassembled WGS sequence"/>
</dbReference>